<dbReference type="GO" id="GO:0016787">
    <property type="term" value="F:hydrolase activity"/>
    <property type="evidence" value="ECO:0007669"/>
    <property type="project" value="UniProtKB-KW"/>
</dbReference>
<dbReference type="InterPro" id="IPR003010">
    <property type="entry name" value="C-N_Hydrolase"/>
</dbReference>
<dbReference type="InterPro" id="IPR001110">
    <property type="entry name" value="UPF0012_CS"/>
</dbReference>
<dbReference type="Gene3D" id="3.60.110.10">
    <property type="entry name" value="Carbon-nitrogen hydrolase"/>
    <property type="match status" value="1"/>
</dbReference>
<reference evidence="3 4" key="1">
    <citation type="submission" date="2021-02" db="EMBL/GenBank/DDBJ databases">
        <title>Draft genome and description of Leucobacter sp nov strain Marseille-Q4368.</title>
        <authorList>
            <person name="Boxberger M."/>
            <person name="La Scola B."/>
        </authorList>
    </citation>
    <scope>NUCLEOTIDE SEQUENCE [LARGE SCALE GENOMIC DNA]</scope>
    <source>
        <strain evidence="3 4">Marseille-Q4368</strain>
    </source>
</reference>
<dbReference type="PANTHER" id="PTHR23088">
    <property type="entry name" value="NITRILASE-RELATED"/>
    <property type="match status" value="1"/>
</dbReference>
<evidence type="ECO:0000313" key="4">
    <source>
        <dbReference type="Proteomes" id="UP000811492"/>
    </source>
</evidence>
<dbReference type="CDD" id="cd07581">
    <property type="entry name" value="nitrilase_3"/>
    <property type="match status" value="1"/>
</dbReference>
<comment type="caution">
    <text evidence="3">The sequence shown here is derived from an EMBL/GenBank/DDBJ whole genome shotgun (WGS) entry which is preliminary data.</text>
</comment>
<evidence type="ECO:0000259" key="2">
    <source>
        <dbReference type="PROSITE" id="PS50263"/>
    </source>
</evidence>
<dbReference type="PANTHER" id="PTHR23088:SF27">
    <property type="entry name" value="DEAMINATED GLUTATHIONE AMIDASE"/>
    <property type="match status" value="1"/>
</dbReference>
<organism evidence="3 4">
    <name type="scientific">Leucobacter manosquensis</name>
    <dbReference type="NCBI Taxonomy" id="2810611"/>
    <lineage>
        <taxon>Bacteria</taxon>
        <taxon>Bacillati</taxon>
        <taxon>Actinomycetota</taxon>
        <taxon>Actinomycetes</taxon>
        <taxon>Micrococcales</taxon>
        <taxon>Microbacteriaceae</taxon>
        <taxon>Leucobacter</taxon>
    </lineage>
</organism>
<dbReference type="PROSITE" id="PS01227">
    <property type="entry name" value="UPF0012"/>
    <property type="match status" value="1"/>
</dbReference>
<dbReference type="Proteomes" id="UP000811492">
    <property type="component" value="Unassembled WGS sequence"/>
</dbReference>
<sequence length="263" mass="27582">MKLSICQIVSSDDVGANLAEIGRVTEAAAAEGADVAVFPEFAMIGVAALTPEVLAQAQPLDGPFVSGLAQVAERTGVAIIAGVLEEIPGETRAYNSLVVVTPDAGLTAVYHKAHLYDAFGFKESDHICPGALDGAVTFDVHGVRVGLLTCYDLRFPEAARQHADAGVDVIVYPAAWVPGPRKEDHWQTLARARAIENTLYVAAISQGPPLGVGGSLIVDPMGLVLGEIGERNGVATAAIHPDRIAEVRQTNPSLANRRFTIST</sequence>
<dbReference type="RefSeq" id="WP_211649922.1">
    <property type="nucleotide sequence ID" value="NZ_JAFEVO010000001.1"/>
</dbReference>
<dbReference type="PROSITE" id="PS50263">
    <property type="entry name" value="CN_HYDROLASE"/>
    <property type="match status" value="1"/>
</dbReference>
<protein>
    <submittedName>
        <fullName evidence="3">Carbon-nitrogen hydrolase family protein</fullName>
    </submittedName>
</protein>
<gene>
    <name evidence="3" type="ORF">JSQ98_12195</name>
</gene>
<name>A0ABS5M6Y4_9MICO</name>
<dbReference type="SUPFAM" id="SSF56317">
    <property type="entry name" value="Carbon-nitrogen hydrolase"/>
    <property type="match status" value="1"/>
</dbReference>
<proteinExistence type="inferred from homology"/>
<evidence type="ECO:0000313" key="3">
    <source>
        <dbReference type="EMBL" id="MBS3182946.1"/>
    </source>
</evidence>
<keyword evidence="3" id="KW-0378">Hydrolase</keyword>
<dbReference type="InterPro" id="IPR036526">
    <property type="entry name" value="C-N_Hydrolase_sf"/>
</dbReference>
<keyword evidence="4" id="KW-1185">Reference proteome</keyword>
<feature type="domain" description="CN hydrolase" evidence="2">
    <location>
        <begin position="1"/>
        <end position="241"/>
    </location>
</feature>
<dbReference type="Pfam" id="PF00795">
    <property type="entry name" value="CN_hydrolase"/>
    <property type="match status" value="1"/>
</dbReference>
<comment type="similarity">
    <text evidence="1">Belongs to the carbon-nitrogen hydrolase superfamily. NIT1/NIT2 family.</text>
</comment>
<dbReference type="EMBL" id="JAFEVO010000001">
    <property type="protein sequence ID" value="MBS3182946.1"/>
    <property type="molecule type" value="Genomic_DNA"/>
</dbReference>
<accession>A0ABS5M6Y4</accession>
<evidence type="ECO:0000256" key="1">
    <source>
        <dbReference type="ARBA" id="ARBA00010613"/>
    </source>
</evidence>